<dbReference type="RefSeq" id="WP_243801865.1">
    <property type="nucleotide sequence ID" value="NZ_CP094669.1"/>
</dbReference>
<organism evidence="1 2">
    <name type="scientific">Hymenobacter tibetensis</name>
    <dbReference type="NCBI Taxonomy" id="497967"/>
    <lineage>
        <taxon>Bacteria</taxon>
        <taxon>Pseudomonadati</taxon>
        <taxon>Bacteroidota</taxon>
        <taxon>Cytophagia</taxon>
        <taxon>Cytophagales</taxon>
        <taxon>Hymenobacteraceae</taxon>
        <taxon>Hymenobacter</taxon>
    </lineage>
</organism>
<accession>A0ABY4D672</accession>
<dbReference type="Proteomes" id="UP000831113">
    <property type="component" value="Chromosome"/>
</dbReference>
<dbReference type="SUPFAM" id="SSF49464">
    <property type="entry name" value="Carboxypeptidase regulatory domain-like"/>
    <property type="match status" value="1"/>
</dbReference>
<reference evidence="1 2" key="1">
    <citation type="submission" date="2022-03" db="EMBL/GenBank/DDBJ databases">
        <title>Hymenobactersp. isolated from the air.</title>
        <authorList>
            <person name="Won M."/>
            <person name="Kwon S.-W."/>
        </authorList>
    </citation>
    <scope>NUCLEOTIDE SEQUENCE [LARGE SCALE GENOMIC DNA]</scope>
    <source>
        <strain evidence="1 2">KACC 21982</strain>
    </source>
</reference>
<evidence type="ECO:0000313" key="1">
    <source>
        <dbReference type="EMBL" id="UOG76721.1"/>
    </source>
</evidence>
<name>A0ABY4D672_9BACT</name>
<gene>
    <name evidence="1" type="ORF">MTX78_08970</name>
</gene>
<keyword evidence="2" id="KW-1185">Reference proteome</keyword>
<protein>
    <submittedName>
        <fullName evidence="1">Carboxypeptidase-like regulatory domain-containing protein</fullName>
    </submittedName>
</protein>
<dbReference type="EMBL" id="CP094669">
    <property type="protein sequence ID" value="UOG76721.1"/>
    <property type="molecule type" value="Genomic_DNA"/>
</dbReference>
<sequence>MTSLLLSTAAVAQNASNAVAKTRALPKSVVAMNAPITVNQAVAAPLPATQATASAEAAEPAESAEAKYFKGTVVDELGEPLAGVVVSVVTGKDHFSVTTTTNAEGEYLLQTNVLSPLLLVSYAGYEEIQQRATYAKPLTFQLESIENYDRQLKKRVKSAEKAWHK</sequence>
<evidence type="ECO:0000313" key="2">
    <source>
        <dbReference type="Proteomes" id="UP000831113"/>
    </source>
</evidence>
<dbReference type="InterPro" id="IPR008969">
    <property type="entry name" value="CarboxyPept-like_regulatory"/>
</dbReference>
<proteinExistence type="predicted"/>
<dbReference type="Pfam" id="PF13620">
    <property type="entry name" value="CarboxypepD_reg"/>
    <property type="match status" value="1"/>
</dbReference>
<dbReference type="Gene3D" id="2.60.40.1120">
    <property type="entry name" value="Carboxypeptidase-like, regulatory domain"/>
    <property type="match status" value="1"/>
</dbReference>